<name>A0LZS7_CHRFK</name>
<sequence>MKTKFFLLFFLVIQQSFSQNRLEGIVLDQETRKPIEYVDIYNDKDYTSTNEEGKFLFVSKEDSLKIGILGYEQKFTTFQLQKNDTILLRKKIQDLDEVVINSDSNLFKSVLKKLDKNYPLEEYKEKFFLRSVLKRNDKIIKLVDFSGKIERKTLFSTKSNPMPKKNYFVEIENLRKAGIKEENIEFTLSSFEELFNSFITIYMSPEIYDFKLIPFKDSKFVKLEFHPNSSKKGNSSGYYLVNLEDKAFNEVHISNSQKTDYIDKKELKYRTTNYDVNITFKKDPGSKKYFIDKASMSATVEVVPDKADKIIYTVNYKLYTFDNFQDFEIKSNINLSKDIFDLKESYDQSFWESQNYLLLTKEMQEFLSSLNNENNDFKSATNIKS</sequence>
<dbReference type="STRING" id="411154.GFO_0898"/>
<protein>
    <submittedName>
        <fullName evidence="1">Uncharacterized protein</fullName>
    </submittedName>
</protein>
<dbReference type="Pfam" id="PF13715">
    <property type="entry name" value="CarbopepD_reg_2"/>
    <property type="match status" value="1"/>
</dbReference>
<accession>A0LZS7</accession>
<dbReference type="AlphaFoldDB" id="A0LZS7"/>
<reference evidence="1 2" key="1">
    <citation type="journal article" date="2006" name="Environ. Microbiol.">
        <title>Whole genome analysis of the marine Bacteroidetes'Gramella forsetii' reveals adaptations to degradation of polymeric organic matter.</title>
        <authorList>
            <person name="Bauer M."/>
            <person name="Kube M."/>
            <person name="Teeling H."/>
            <person name="Richter M."/>
            <person name="Lombardot T."/>
            <person name="Allers E."/>
            <person name="Wuerdemann C.A."/>
            <person name="Quast C."/>
            <person name="Kuhl H."/>
            <person name="Knaust F."/>
            <person name="Woebken D."/>
            <person name="Bischof K."/>
            <person name="Mussmann M."/>
            <person name="Choudhuri J.V."/>
            <person name="Meyer F."/>
            <person name="Reinhardt R."/>
            <person name="Amann R.I."/>
            <person name="Gloeckner F.O."/>
        </authorList>
    </citation>
    <scope>NUCLEOTIDE SEQUENCE [LARGE SCALE GENOMIC DNA]</scope>
    <source>
        <strain evidence="1 2">KT0803</strain>
    </source>
</reference>
<dbReference type="Proteomes" id="UP000000755">
    <property type="component" value="Chromosome"/>
</dbReference>
<evidence type="ECO:0000313" key="2">
    <source>
        <dbReference type="Proteomes" id="UP000000755"/>
    </source>
</evidence>
<dbReference type="OrthoDB" id="1147959at2"/>
<dbReference type="KEGG" id="gfo:GFO_0898"/>
<organism evidence="1 2">
    <name type="scientific">Christiangramia forsetii (strain DSM 17595 / CGMCC 1.15422 / KT0803)</name>
    <name type="common">Gramella forsetii</name>
    <dbReference type="NCBI Taxonomy" id="411154"/>
    <lineage>
        <taxon>Bacteria</taxon>
        <taxon>Pseudomonadati</taxon>
        <taxon>Bacteroidota</taxon>
        <taxon>Flavobacteriia</taxon>
        <taxon>Flavobacteriales</taxon>
        <taxon>Flavobacteriaceae</taxon>
        <taxon>Christiangramia</taxon>
    </lineage>
</organism>
<dbReference type="HOGENOM" id="CLU_711297_0_0_10"/>
<evidence type="ECO:0000313" key="1">
    <source>
        <dbReference type="EMBL" id="CAL65872.1"/>
    </source>
</evidence>
<dbReference type="RefSeq" id="WP_011708804.1">
    <property type="nucleotide sequence ID" value="NC_008571.1"/>
</dbReference>
<dbReference type="eggNOG" id="ENOG502ZCMY">
    <property type="taxonomic scope" value="Bacteria"/>
</dbReference>
<gene>
    <name evidence="1" type="ordered locus">GFO_0898</name>
</gene>
<dbReference type="EMBL" id="CU207366">
    <property type="protein sequence ID" value="CAL65872.1"/>
    <property type="molecule type" value="Genomic_DNA"/>
</dbReference>
<proteinExistence type="predicted"/>